<dbReference type="Proteomes" id="UP000682403">
    <property type="component" value="Unassembled WGS sequence"/>
</dbReference>
<dbReference type="SUPFAM" id="SSF81301">
    <property type="entry name" value="Nucleotidyltransferase"/>
    <property type="match status" value="1"/>
</dbReference>
<protein>
    <submittedName>
        <fullName evidence="1">GrpB family protein</fullName>
    </submittedName>
</protein>
<organism evidence="1 2">
    <name type="scientific">Metabacillus flavus</name>
    <dbReference type="NCBI Taxonomy" id="2823519"/>
    <lineage>
        <taxon>Bacteria</taxon>
        <taxon>Bacillati</taxon>
        <taxon>Bacillota</taxon>
        <taxon>Bacilli</taxon>
        <taxon>Bacillales</taxon>
        <taxon>Bacillaceae</taxon>
        <taxon>Metabacillus</taxon>
    </lineage>
</organism>
<keyword evidence="2" id="KW-1185">Reference proteome</keyword>
<sequence>MKIELIPYQKSWQGEFAFLKKRLEHLLAPLEPEIEHIGSTSVPGLCAKPIIDIMAGLREEAELDDAARLLEETEFFYMSVYNEQTPFRRFFIGAKNDAEPGEVIHKNRSCHLHIVPVKSDWWRDHLLFKDYLKRNDAARDTYARVKKELSMQEWPHGNDYANAKTEVIRNLLMEAKKSP</sequence>
<dbReference type="PANTHER" id="PTHR34822">
    <property type="entry name" value="GRPB DOMAIN PROTEIN (AFU_ORTHOLOGUE AFUA_1G01530)"/>
    <property type="match status" value="1"/>
</dbReference>
<accession>A0ABS5LD63</accession>
<dbReference type="Gene3D" id="3.30.460.10">
    <property type="entry name" value="Beta Polymerase, domain 2"/>
    <property type="match status" value="1"/>
</dbReference>
<dbReference type="PANTHER" id="PTHR34822:SF1">
    <property type="entry name" value="GRPB FAMILY PROTEIN"/>
    <property type="match status" value="1"/>
</dbReference>
<dbReference type="EMBL" id="JAGVRK010000001">
    <property type="protein sequence ID" value="MBS2968675.1"/>
    <property type="molecule type" value="Genomic_DNA"/>
</dbReference>
<dbReference type="InterPro" id="IPR007344">
    <property type="entry name" value="GrpB/CoaE"/>
</dbReference>
<proteinExistence type="predicted"/>
<evidence type="ECO:0000313" key="2">
    <source>
        <dbReference type="Proteomes" id="UP000682403"/>
    </source>
</evidence>
<evidence type="ECO:0000313" key="1">
    <source>
        <dbReference type="EMBL" id="MBS2968675.1"/>
    </source>
</evidence>
<reference evidence="1 2" key="1">
    <citation type="submission" date="2021-04" db="EMBL/GenBank/DDBJ databases">
        <title>Metabacillus sp. strain KIGAM252 whole genome sequence.</title>
        <authorList>
            <person name="Seo M.-J."/>
            <person name="Cho E.-S."/>
            <person name="Hwang C.Y."/>
            <person name="Yoon D.J."/>
        </authorList>
    </citation>
    <scope>NUCLEOTIDE SEQUENCE [LARGE SCALE GENOMIC DNA]</scope>
    <source>
        <strain evidence="1 2">KIGAM252</strain>
    </source>
</reference>
<dbReference type="RefSeq" id="WP_211557670.1">
    <property type="nucleotide sequence ID" value="NZ_JAGVRK010000001.1"/>
</dbReference>
<comment type="caution">
    <text evidence="1">The sequence shown here is derived from an EMBL/GenBank/DDBJ whole genome shotgun (WGS) entry which is preliminary data.</text>
</comment>
<dbReference type="InterPro" id="IPR043519">
    <property type="entry name" value="NT_sf"/>
</dbReference>
<dbReference type="Pfam" id="PF04229">
    <property type="entry name" value="GrpB"/>
    <property type="match status" value="1"/>
</dbReference>
<gene>
    <name evidence="1" type="ORF">J9317_07885</name>
</gene>
<name>A0ABS5LD63_9BACI</name>